<reference evidence="1" key="1">
    <citation type="submission" date="2022-03" db="EMBL/GenBank/DDBJ databases">
        <title>Draft Genome Sequence of Firmicute Strain S0AB, a Heterotrophic Iron/Sulfur-Oxidizing Extreme Acidophile.</title>
        <authorList>
            <person name="Vergara E."/>
            <person name="Pakostova E."/>
            <person name="Johnson D.B."/>
            <person name="Holmes D.S."/>
        </authorList>
    </citation>
    <scope>NUCLEOTIDE SEQUENCE</scope>
    <source>
        <strain evidence="1">S0AB</strain>
    </source>
</reference>
<sequence>MEFAPTLSLTCMACLHDWPLDAEQVLFTGSETTMLYTVCPSCHIHIPLSTTEVISLVDERS</sequence>
<comment type="caution">
    <text evidence="1">The sequence shown here is derived from an EMBL/GenBank/DDBJ whole genome shotgun (WGS) entry which is preliminary data.</text>
</comment>
<organism evidence="1 2">
    <name type="scientific">Sulfoacidibacillus ferrooxidans</name>
    <dbReference type="NCBI Taxonomy" id="2005001"/>
    <lineage>
        <taxon>Bacteria</taxon>
        <taxon>Bacillati</taxon>
        <taxon>Bacillota</taxon>
        <taxon>Bacilli</taxon>
        <taxon>Bacillales</taxon>
        <taxon>Alicyclobacillaceae</taxon>
        <taxon>Sulfoacidibacillus</taxon>
    </lineage>
</organism>
<keyword evidence="2" id="KW-1185">Reference proteome</keyword>
<evidence type="ECO:0000313" key="2">
    <source>
        <dbReference type="Proteomes" id="UP001139263"/>
    </source>
</evidence>
<dbReference type="EMBL" id="JALBUF010000001">
    <property type="protein sequence ID" value="MCI0181907.1"/>
    <property type="molecule type" value="Genomic_DNA"/>
</dbReference>
<dbReference type="RefSeq" id="WP_241711534.1">
    <property type="nucleotide sequence ID" value="NZ_JALBUF010000001.1"/>
</dbReference>
<dbReference type="AlphaFoldDB" id="A0A9X1V658"/>
<protein>
    <submittedName>
        <fullName evidence="1">Uncharacterized protein</fullName>
    </submittedName>
</protein>
<accession>A0A9X1V658</accession>
<name>A0A9X1V658_9BACL</name>
<dbReference type="Proteomes" id="UP001139263">
    <property type="component" value="Unassembled WGS sequence"/>
</dbReference>
<gene>
    <name evidence="1" type="ORF">MM817_00154</name>
</gene>
<evidence type="ECO:0000313" key="1">
    <source>
        <dbReference type="EMBL" id="MCI0181907.1"/>
    </source>
</evidence>
<proteinExistence type="predicted"/>